<name>A0AAV3YVE3_9GAST</name>
<evidence type="ECO:0000313" key="5">
    <source>
        <dbReference type="Proteomes" id="UP000735302"/>
    </source>
</evidence>
<evidence type="ECO:0000256" key="2">
    <source>
        <dbReference type="SAM" id="SignalP"/>
    </source>
</evidence>
<dbReference type="Gene3D" id="3.10.100.10">
    <property type="entry name" value="Mannose-Binding Protein A, subunit A"/>
    <property type="match status" value="1"/>
</dbReference>
<sequence length="374" mass="41218">MFPLTVHFLLVLAVACSGRHLVSRPVSAVPFKLDVLPDSEGQDKKHYLTITCKLDASLTSMEKVTALTLYGPRPYGAVDRMDPLASVDLWTPQPQLSDGLDESHVEVLGKLGSGNDSQSWLIFSWKSPMNSVPKHYKCVANGLATDGQAVSISTTSDGDTDSKIGMRNLQIITQQITNEVINLTSQVKATDQILTSKVRALQESVDAVREITNAQNSSLQQLQDGVFYWTEQWKLVSLMNNFDFSKPLSGKTYFVSKTAAPFDIQAANALCAAASGGHLAEIETKDQNDFVVNFVKSKNVDSANIYFLGGNDIEEEGVWRHYHSKKPISFLNWGEHEPNNSAGAEHCLELRVSNNKYNDKRCNSVAKFICESPA</sequence>
<evidence type="ECO:0000256" key="1">
    <source>
        <dbReference type="ARBA" id="ARBA00022734"/>
    </source>
</evidence>
<dbReference type="GO" id="GO:0005615">
    <property type="term" value="C:extracellular space"/>
    <property type="evidence" value="ECO:0007669"/>
    <property type="project" value="TreeGrafter"/>
</dbReference>
<dbReference type="Proteomes" id="UP000735302">
    <property type="component" value="Unassembled WGS sequence"/>
</dbReference>
<feature type="signal peptide" evidence="2">
    <location>
        <begin position="1"/>
        <end position="18"/>
    </location>
</feature>
<proteinExistence type="predicted"/>
<dbReference type="InterPro" id="IPR001304">
    <property type="entry name" value="C-type_lectin-like"/>
</dbReference>
<evidence type="ECO:0000313" key="4">
    <source>
        <dbReference type="EMBL" id="GFN87184.1"/>
    </source>
</evidence>
<dbReference type="PROSITE" id="PS50041">
    <property type="entry name" value="C_TYPE_LECTIN_2"/>
    <property type="match status" value="1"/>
</dbReference>
<protein>
    <submittedName>
        <fullName evidence="4">C-type lectin</fullName>
    </submittedName>
</protein>
<evidence type="ECO:0000259" key="3">
    <source>
        <dbReference type="PROSITE" id="PS50041"/>
    </source>
</evidence>
<dbReference type="InterPro" id="IPR016187">
    <property type="entry name" value="CTDL_fold"/>
</dbReference>
<dbReference type="InterPro" id="IPR051663">
    <property type="entry name" value="CLec_Tetranectin-domain"/>
</dbReference>
<dbReference type="InterPro" id="IPR016186">
    <property type="entry name" value="C-type_lectin-like/link_sf"/>
</dbReference>
<dbReference type="SMART" id="SM00034">
    <property type="entry name" value="CLECT"/>
    <property type="match status" value="1"/>
</dbReference>
<keyword evidence="1" id="KW-0430">Lectin</keyword>
<comment type="caution">
    <text evidence="4">The sequence shown here is derived from an EMBL/GenBank/DDBJ whole genome shotgun (WGS) entry which is preliminary data.</text>
</comment>
<keyword evidence="5" id="KW-1185">Reference proteome</keyword>
<dbReference type="AlphaFoldDB" id="A0AAV3YVE3"/>
<feature type="chain" id="PRO_5043371560" evidence="2">
    <location>
        <begin position="19"/>
        <end position="374"/>
    </location>
</feature>
<gene>
    <name evidence="4" type="ORF">PoB_001369000</name>
</gene>
<dbReference type="PANTHER" id="PTHR22799:SF6">
    <property type="entry name" value="C-TYPE LECTIN DOMAIN FAMILY 4 MEMBER M-LIKE"/>
    <property type="match status" value="1"/>
</dbReference>
<reference evidence="4 5" key="1">
    <citation type="journal article" date="2021" name="Elife">
        <title>Chloroplast acquisition without the gene transfer in kleptoplastic sea slugs, Plakobranchus ocellatus.</title>
        <authorList>
            <person name="Maeda T."/>
            <person name="Takahashi S."/>
            <person name="Yoshida T."/>
            <person name="Shimamura S."/>
            <person name="Takaki Y."/>
            <person name="Nagai Y."/>
            <person name="Toyoda A."/>
            <person name="Suzuki Y."/>
            <person name="Arimoto A."/>
            <person name="Ishii H."/>
            <person name="Satoh N."/>
            <person name="Nishiyama T."/>
            <person name="Hasebe M."/>
            <person name="Maruyama T."/>
            <person name="Minagawa J."/>
            <person name="Obokata J."/>
            <person name="Shigenobu S."/>
        </authorList>
    </citation>
    <scope>NUCLEOTIDE SEQUENCE [LARGE SCALE GENOMIC DNA]</scope>
</reference>
<dbReference type="EMBL" id="BLXT01001665">
    <property type="protein sequence ID" value="GFN87184.1"/>
    <property type="molecule type" value="Genomic_DNA"/>
</dbReference>
<keyword evidence="2" id="KW-0732">Signal</keyword>
<dbReference type="GO" id="GO:0030246">
    <property type="term" value="F:carbohydrate binding"/>
    <property type="evidence" value="ECO:0007669"/>
    <property type="project" value="UniProtKB-KW"/>
</dbReference>
<feature type="domain" description="C-type lectin" evidence="3">
    <location>
        <begin position="248"/>
        <end position="371"/>
    </location>
</feature>
<dbReference type="PANTHER" id="PTHR22799">
    <property type="entry name" value="TETRANECTIN-RELATED"/>
    <property type="match status" value="1"/>
</dbReference>
<organism evidence="4 5">
    <name type="scientific">Plakobranchus ocellatus</name>
    <dbReference type="NCBI Taxonomy" id="259542"/>
    <lineage>
        <taxon>Eukaryota</taxon>
        <taxon>Metazoa</taxon>
        <taxon>Spiralia</taxon>
        <taxon>Lophotrochozoa</taxon>
        <taxon>Mollusca</taxon>
        <taxon>Gastropoda</taxon>
        <taxon>Heterobranchia</taxon>
        <taxon>Euthyneura</taxon>
        <taxon>Panpulmonata</taxon>
        <taxon>Sacoglossa</taxon>
        <taxon>Placobranchoidea</taxon>
        <taxon>Plakobranchidae</taxon>
        <taxon>Plakobranchus</taxon>
    </lineage>
</organism>
<dbReference type="SUPFAM" id="SSF56436">
    <property type="entry name" value="C-type lectin-like"/>
    <property type="match status" value="1"/>
</dbReference>
<accession>A0AAV3YVE3</accession>
<dbReference type="Pfam" id="PF00059">
    <property type="entry name" value="Lectin_C"/>
    <property type="match status" value="1"/>
</dbReference>